<gene>
    <name evidence="1" type="ORF">AFI02nite_40180</name>
</gene>
<accession>A0A510UMS6</accession>
<dbReference type="Proteomes" id="UP000321787">
    <property type="component" value="Unassembled WGS sequence"/>
</dbReference>
<evidence type="ECO:0000313" key="2">
    <source>
        <dbReference type="Proteomes" id="UP000321787"/>
    </source>
</evidence>
<dbReference type="AlphaFoldDB" id="A0A510UMS6"/>
<name>A0A510UMS6_ALIFS</name>
<sequence length="72" mass="8113">MFSQAYNAEGWGAGYRPNINNYVDNSAGNILLKDRYVNDTDGHFPEYGMTSIQQVMHLVSLITVECPMVLEI</sequence>
<comment type="caution">
    <text evidence="1">The sequence shown here is derived from an EMBL/GenBank/DDBJ whole genome shotgun (WGS) entry which is preliminary data.</text>
</comment>
<proteinExistence type="predicted"/>
<evidence type="ECO:0000313" key="1">
    <source>
        <dbReference type="EMBL" id="GEK15982.1"/>
    </source>
</evidence>
<reference evidence="1 2" key="1">
    <citation type="submission" date="2019-07" db="EMBL/GenBank/DDBJ databases">
        <title>Whole genome shotgun sequence of Aliivibrio fischeri NBRC 101058.</title>
        <authorList>
            <person name="Hosoyama A."/>
            <person name="Uohara A."/>
            <person name="Ohji S."/>
            <person name="Ichikawa N."/>
        </authorList>
    </citation>
    <scope>NUCLEOTIDE SEQUENCE [LARGE SCALE GENOMIC DNA]</scope>
    <source>
        <strain evidence="1 2">NBRC 101058</strain>
    </source>
</reference>
<dbReference type="EMBL" id="BJTZ01000052">
    <property type="protein sequence ID" value="GEK15982.1"/>
    <property type="molecule type" value="Genomic_DNA"/>
</dbReference>
<protein>
    <submittedName>
        <fullName evidence="1">Uncharacterized protein</fullName>
    </submittedName>
</protein>
<organism evidence="1 2">
    <name type="scientific">Aliivibrio fischeri</name>
    <name type="common">Vibrio fischeri</name>
    <dbReference type="NCBI Taxonomy" id="668"/>
    <lineage>
        <taxon>Bacteria</taxon>
        <taxon>Pseudomonadati</taxon>
        <taxon>Pseudomonadota</taxon>
        <taxon>Gammaproteobacteria</taxon>
        <taxon>Vibrionales</taxon>
        <taxon>Vibrionaceae</taxon>
        <taxon>Aliivibrio</taxon>
    </lineage>
</organism>